<proteinExistence type="predicted"/>
<dbReference type="Pfam" id="PF19807">
    <property type="entry name" value="DUF6290"/>
    <property type="match status" value="1"/>
</dbReference>
<comment type="caution">
    <text evidence="1">The sequence shown here is derived from an EMBL/GenBank/DDBJ whole genome shotgun (WGS) entry which is preliminary data.</text>
</comment>
<organism evidence="1 2">
    <name type="scientific">Candidatus Desantisbacteria bacterium CG_4_10_14_0_8_um_filter_48_22</name>
    <dbReference type="NCBI Taxonomy" id="1974543"/>
    <lineage>
        <taxon>Bacteria</taxon>
        <taxon>Candidatus Desantisiibacteriota</taxon>
    </lineage>
</organism>
<reference evidence="2" key="1">
    <citation type="submission" date="2017-09" db="EMBL/GenBank/DDBJ databases">
        <title>Depth-based differentiation of microbial function through sediment-hosted aquifers and enrichment of novel symbionts in the deep terrestrial subsurface.</title>
        <authorList>
            <person name="Probst A.J."/>
            <person name="Ladd B."/>
            <person name="Jarett J.K."/>
            <person name="Geller-Mcgrath D.E."/>
            <person name="Sieber C.M.K."/>
            <person name="Emerson J.B."/>
            <person name="Anantharaman K."/>
            <person name="Thomas B.C."/>
            <person name="Malmstrom R."/>
            <person name="Stieglmeier M."/>
            <person name="Klingl A."/>
            <person name="Woyke T."/>
            <person name="Ryan C.M."/>
            <person name="Banfield J.F."/>
        </authorList>
    </citation>
    <scope>NUCLEOTIDE SEQUENCE [LARGE SCALE GENOMIC DNA]</scope>
</reference>
<evidence type="ECO:0008006" key="3">
    <source>
        <dbReference type="Google" id="ProtNLM"/>
    </source>
</evidence>
<evidence type="ECO:0000313" key="2">
    <source>
        <dbReference type="Proteomes" id="UP000229307"/>
    </source>
</evidence>
<protein>
    <recommendedName>
        <fullName evidence="3">Ribbon-helix-helix protein CopG domain-containing protein</fullName>
    </recommendedName>
</protein>
<dbReference type="Proteomes" id="UP000229307">
    <property type="component" value="Unassembled WGS sequence"/>
</dbReference>
<dbReference type="EMBL" id="PFMR01000203">
    <property type="protein sequence ID" value="PIZ16235.1"/>
    <property type="molecule type" value="Genomic_DNA"/>
</dbReference>
<dbReference type="AlphaFoldDB" id="A0A2M7S9K4"/>
<accession>A0A2M7S9K4</accession>
<evidence type="ECO:0000313" key="1">
    <source>
        <dbReference type="EMBL" id="PIZ16235.1"/>
    </source>
</evidence>
<name>A0A2M7S9K4_9BACT</name>
<gene>
    <name evidence="1" type="ORF">COY52_07660</name>
</gene>
<dbReference type="InterPro" id="IPR046257">
    <property type="entry name" value="DUF6290"/>
</dbReference>
<sequence length="77" mass="9108">METKIKNKERTIGVRVPAVLYDYLNNLARRQYKSVSEVIRQTVVEKIEDEFTIKEWAMIEQALAESYKEKGTSWRKA</sequence>